<dbReference type="Proteomes" id="UP000017127">
    <property type="component" value="Unassembled WGS sequence"/>
</dbReference>
<dbReference type="AlphaFoldDB" id="U7Q989"/>
<reference evidence="1 2" key="1">
    <citation type="journal article" date="2013" name="Front. Microbiol.">
        <title>Comparative genomic analyses of the cyanobacterium, Lyngbya aestuarii BL J, a powerful hydrogen producer.</title>
        <authorList>
            <person name="Kothari A."/>
            <person name="Vaughn M."/>
            <person name="Garcia-Pichel F."/>
        </authorList>
    </citation>
    <scope>NUCLEOTIDE SEQUENCE [LARGE SCALE GENOMIC DNA]</scope>
    <source>
        <strain evidence="1 2">BL J</strain>
    </source>
</reference>
<sequence>MNSATVLHLKGEFESLLDSMNTFCEQPHAIEPQTIEQIKGFYSKLLWINSPLKNEQKNHQAFGELDKQWLIANESEENTWYQNREKLEKMTARMIEQSSVLILLCQILQSNPSQKTFDFVLQLLREIVSFIWAEKTFNFVLQLLREIVSFIQK</sequence>
<keyword evidence="2" id="KW-1185">Reference proteome</keyword>
<proteinExistence type="predicted"/>
<evidence type="ECO:0000313" key="2">
    <source>
        <dbReference type="Proteomes" id="UP000017127"/>
    </source>
</evidence>
<evidence type="ECO:0000313" key="1">
    <source>
        <dbReference type="EMBL" id="ERT03610.1"/>
    </source>
</evidence>
<organism evidence="1 2">
    <name type="scientific">Lyngbya aestuarii BL J</name>
    <dbReference type="NCBI Taxonomy" id="1348334"/>
    <lineage>
        <taxon>Bacteria</taxon>
        <taxon>Bacillati</taxon>
        <taxon>Cyanobacteriota</taxon>
        <taxon>Cyanophyceae</taxon>
        <taxon>Oscillatoriophycideae</taxon>
        <taxon>Oscillatoriales</taxon>
        <taxon>Microcoleaceae</taxon>
        <taxon>Lyngbya</taxon>
    </lineage>
</organism>
<name>U7Q989_9CYAN</name>
<gene>
    <name evidence="1" type="ORF">M595_6452</name>
</gene>
<dbReference type="RefSeq" id="WP_023069983.1">
    <property type="nucleotide sequence ID" value="NZ_AUZM01000326.1"/>
</dbReference>
<accession>U7Q989</accession>
<comment type="caution">
    <text evidence="1">The sequence shown here is derived from an EMBL/GenBank/DDBJ whole genome shotgun (WGS) entry which is preliminary data.</text>
</comment>
<dbReference type="EMBL" id="AUZM01000326">
    <property type="protein sequence ID" value="ERT03610.1"/>
    <property type="molecule type" value="Genomic_DNA"/>
</dbReference>
<protein>
    <submittedName>
        <fullName evidence="1">Uncharacterized protein</fullName>
    </submittedName>
</protein>